<sequence length="306" mass="32481">MTETFADYLDRIGHHPSIDLDTADQQRHIVIVSFASGAKKAIVEFVGVAAGDRNEYLSANIYAFVDGQVARSSVMGLEDGSVYPAFRQNAPGRSHGRPAVRAITVFIGAQQNTDPLTRSVGAIPNSPRSAGSRNSSAQVGGHLSSPGATRDHMTDSSSHPDFRQLAQQYAHRYAQLIVDALGGHVGADAAAVLHRVGFELGHDACQVIAHEIRERTTVRTDADPALLLGLVGPAAAGPRTATSAVADQRPPRGEILDARIAEQPSLHELLDRARQAMRAEIDADSPTGRAFAALTAGLHREGLTGR</sequence>
<evidence type="ECO:0000256" key="1">
    <source>
        <dbReference type="SAM" id="MobiDB-lite"/>
    </source>
</evidence>
<protein>
    <submittedName>
        <fullName evidence="2">Uncharacterized protein</fullName>
    </submittedName>
</protein>
<feature type="region of interest" description="Disordered" evidence="1">
    <location>
        <begin position="116"/>
        <end position="159"/>
    </location>
</feature>
<reference evidence="2 3" key="1">
    <citation type="submission" date="2020-08" db="EMBL/GenBank/DDBJ databases">
        <title>Genomic Encyclopedia of Type Strains, Phase III (KMG-III): the genomes of soil and plant-associated and newly described type strains.</title>
        <authorList>
            <person name="Whitman W."/>
        </authorList>
    </citation>
    <scope>NUCLEOTIDE SEQUENCE [LARGE SCALE GENOMIC DNA]</scope>
    <source>
        <strain evidence="2 3">CECT 3287</strain>
    </source>
</reference>
<name>A0A7W5FGN3_9ACTN</name>
<dbReference type="Proteomes" id="UP000590749">
    <property type="component" value="Unassembled WGS sequence"/>
</dbReference>
<dbReference type="EMBL" id="JACHXF010000012">
    <property type="protein sequence ID" value="MBB3097719.1"/>
    <property type="molecule type" value="Genomic_DNA"/>
</dbReference>
<feature type="compositionally biased region" description="Basic and acidic residues" evidence="1">
    <location>
        <begin position="149"/>
        <end position="159"/>
    </location>
</feature>
<gene>
    <name evidence="2" type="ORF">FHR83_005403</name>
</gene>
<evidence type="ECO:0000313" key="2">
    <source>
        <dbReference type="EMBL" id="MBB3097719.1"/>
    </source>
</evidence>
<organism evidence="2 3">
    <name type="scientific">Actinoplanes campanulatus</name>
    <dbReference type="NCBI Taxonomy" id="113559"/>
    <lineage>
        <taxon>Bacteria</taxon>
        <taxon>Bacillati</taxon>
        <taxon>Actinomycetota</taxon>
        <taxon>Actinomycetes</taxon>
        <taxon>Micromonosporales</taxon>
        <taxon>Micromonosporaceae</taxon>
        <taxon>Actinoplanes</taxon>
    </lineage>
</organism>
<keyword evidence="3" id="KW-1185">Reference proteome</keyword>
<dbReference type="AlphaFoldDB" id="A0A7W5FGN3"/>
<accession>A0A7W5FGN3</accession>
<evidence type="ECO:0000313" key="3">
    <source>
        <dbReference type="Proteomes" id="UP000590749"/>
    </source>
</evidence>
<proteinExistence type="predicted"/>
<comment type="caution">
    <text evidence="2">The sequence shown here is derived from an EMBL/GenBank/DDBJ whole genome shotgun (WGS) entry which is preliminary data.</text>
</comment>
<feature type="compositionally biased region" description="Polar residues" evidence="1">
    <location>
        <begin position="126"/>
        <end position="138"/>
    </location>
</feature>
<dbReference type="RefSeq" id="WP_183223113.1">
    <property type="nucleotide sequence ID" value="NZ_BMPW01000019.1"/>
</dbReference>